<dbReference type="AlphaFoldDB" id="A0A2T1IXU8"/>
<evidence type="ECO:0000313" key="2">
    <source>
        <dbReference type="EMBL" id="HCM31798.1"/>
    </source>
</evidence>
<feature type="domain" description="BSD" evidence="1">
    <location>
        <begin position="155"/>
        <end position="201"/>
    </location>
</feature>
<dbReference type="EMBL" id="VFBM01000011">
    <property type="protein sequence ID" value="TNX86483.1"/>
    <property type="molecule type" value="Genomic_DNA"/>
</dbReference>
<dbReference type="STRING" id="40216.GCA_001917365_00824"/>
<dbReference type="Proteomes" id="UP000314285">
    <property type="component" value="Unassembled WGS sequence"/>
</dbReference>
<comment type="caution">
    <text evidence="2">The sequence shown here is derived from an EMBL/GenBank/DDBJ whole genome shotgun (WGS) entry which is preliminary data.</text>
</comment>
<accession>A0A2T1IXU8</accession>
<organism evidence="2 4">
    <name type="scientific">Acinetobacter radioresistens</name>
    <dbReference type="NCBI Taxonomy" id="40216"/>
    <lineage>
        <taxon>Bacteria</taxon>
        <taxon>Pseudomonadati</taxon>
        <taxon>Pseudomonadota</taxon>
        <taxon>Gammaproteobacteria</taxon>
        <taxon>Moraxellales</taxon>
        <taxon>Moraxellaceae</taxon>
        <taxon>Acinetobacter</taxon>
    </lineage>
</organism>
<dbReference type="InterPro" id="IPR005607">
    <property type="entry name" value="BSD_dom"/>
</dbReference>
<evidence type="ECO:0000313" key="5">
    <source>
        <dbReference type="Proteomes" id="UP000314285"/>
    </source>
</evidence>
<evidence type="ECO:0000259" key="1">
    <source>
        <dbReference type="PROSITE" id="PS50858"/>
    </source>
</evidence>
<name>A0A2T1IXU8_ACIRA</name>
<dbReference type="RefSeq" id="WP_005023002.1">
    <property type="nucleotide sequence ID" value="NZ_CP027365.1"/>
</dbReference>
<gene>
    <name evidence="2" type="ORF">DIC32_09985</name>
    <name evidence="3" type="ORF">FHY67_12360</name>
</gene>
<evidence type="ECO:0000313" key="3">
    <source>
        <dbReference type="EMBL" id="TNX86483.1"/>
    </source>
</evidence>
<evidence type="ECO:0000313" key="4">
    <source>
        <dbReference type="Proteomes" id="UP000262257"/>
    </source>
</evidence>
<proteinExistence type="predicted"/>
<dbReference type="EMBL" id="DPXL01000123">
    <property type="protein sequence ID" value="HCM31798.1"/>
    <property type="molecule type" value="Genomic_DNA"/>
</dbReference>
<dbReference type="PROSITE" id="PS50858">
    <property type="entry name" value="BSD"/>
    <property type="match status" value="1"/>
</dbReference>
<sequence>MRKFLFCIIILALAWLAKISYDLFQVSRQLPEVEVSLHRTEQLNASLNDQVVALQRQISQIAVTTSTNPSQSPQQQSSPDVLAEFSPVALIGERLELVQFAVRQQQYVYALEKLSELDRDLHGYVLAPELKQSLHQVIHTDQLAIQQFVQAKTRQQESLDALLLETDQLLKQAIQQNNLSPAKIQPQHFWQRWLQIEPVQRPGAILMNRQLVLKEVQLRLLLVRQSLMQGQYAEYQQGLDDVIKQLNQLPDYDSQQLKKRLMNMKYLPVIPNPKLGAMTLLG</sequence>
<dbReference type="Proteomes" id="UP000262257">
    <property type="component" value="Unassembled WGS sequence"/>
</dbReference>
<reference evidence="3 5" key="2">
    <citation type="submission" date="2019-06" db="EMBL/GenBank/DDBJ databases">
        <title>Genome of Acinetobacter radioresistens APH1, a phenol degrading strain.</title>
        <authorList>
            <person name="Liu Y."/>
        </authorList>
    </citation>
    <scope>NUCLEOTIDE SEQUENCE [LARGE SCALE GENOMIC DNA]</scope>
    <source>
        <strain evidence="3 5">APH1</strain>
    </source>
</reference>
<protein>
    <recommendedName>
        <fullName evidence="1">BSD domain-containing protein</fullName>
    </recommendedName>
</protein>
<reference evidence="2 4" key="1">
    <citation type="journal article" date="2018" name="Nat. Biotechnol.">
        <title>A standardized bacterial taxonomy based on genome phylogeny substantially revises the tree of life.</title>
        <authorList>
            <person name="Parks D.H."/>
            <person name="Chuvochina M."/>
            <person name="Waite D.W."/>
            <person name="Rinke C."/>
            <person name="Skarshewski A."/>
            <person name="Chaumeil P.A."/>
            <person name="Hugenholtz P."/>
        </authorList>
    </citation>
    <scope>NUCLEOTIDE SEQUENCE [LARGE SCALE GENOMIC DNA]</scope>
    <source>
        <strain evidence="2">UBA10045</strain>
    </source>
</reference>